<organism evidence="3 4">
    <name type="scientific">Hansschlegelia beijingensis</name>
    <dbReference type="NCBI Taxonomy" id="1133344"/>
    <lineage>
        <taxon>Bacteria</taxon>
        <taxon>Pseudomonadati</taxon>
        <taxon>Pseudomonadota</taxon>
        <taxon>Alphaproteobacteria</taxon>
        <taxon>Hyphomicrobiales</taxon>
        <taxon>Methylopilaceae</taxon>
        <taxon>Hansschlegelia</taxon>
    </lineage>
</organism>
<keyword evidence="4" id="KW-1185">Reference proteome</keyword>
<feature type="domain" description="GYF" evidence="2">
    <location>
        <begin position="7"/>
        <end position="52"/>
    </location>
</feature>
<dbReference type="PANTHER" id="PTHR34980">
    <property type="entry name" value="INNER MEMBRANE PROTEIN-RELATED-RELATED"/>
    <property type="match status" value="1"/>
</dbReference>
<dbReference type="Pfam" id="PF14237">
    <property type="entry name" value="GYF_2"/>
    <property type="match status" value="1"/>
</dbReference>
<dbReference type="AlphaFoldDB" id="A0A7W6GG13"/>
<comment type="caution">
    <text evidence="3">The sequence shown here is derived from an EMBL/GenBank/DDBJ whole genome shotgun (WGS) entry which is preliminary data.</text>
</comment>
<reference evidence="3 4" key="1">
    <citation type="submission" date="2020-08" db="EMBL/GenBank/DDBJ databases">
        <title>Genomic Encyclopedia of Type Strains, Phase IV (KMG-IV): sequencing the most valuable type-strain genomes for metagenomic binning, comparative biology and taxonomic classification.</title>
        <authorList>
            <person name="Goeker M."/>
        </authorList>
    </citation>
    <scope>NUCLEOTIDE SEQUENCE [LARGE SCALE GENOMIC DNA]</scope>
    <source>
        <strain evidence="3 4">DSM 25481</strain>
    </source>
</reference>
<keyword evidence="1" id="KW-0812">Transmembrane</keyword>
<evidence type="ECO:0000313" key="4">
    <source>
        <dbReference type="Proteomes" id="UP000528964"/>
    </source>
</evidence>
<proteinExistence type="predicted"/>
<dbReference type="Proteomes" id="UP000528964">
    <property type="component" value="Unassembled WGS sequence"/>
</dbReference>
<gene>
    <name evidence="3" type="ORF">GGR24_002202</name>
</gene>
<sequence length="197" mass="21496">MSQSDAWFYLSGSESKGPFSREQIAALASEGAIDARTQVWSEGSGWRPLADTDLLRAPGSGPAGRSSVPLVSARPDRGPRSVGFMEATRLFFSNYATFSGRASRSEYWYAVLFVVLSSVVAASLDVALFGNSGRIDPISSIWQLALLIPGISVAVRRLHDTDRTGWNYLWLFLPVIGAIILIVFFCQRGSPGRNRYG</sequence>
<feature type="transmembrane region" description="Helical" evidence="1">
    <location>
        <begin position="165"/>
        <end position="186"/>
    </location>
</feature>
<dbReference type="EMBL" id="JACIDR010000003">
    <property type="protein sequence ID" value="MBB3973532.1"/>
    <property type="molecule type" value="Genomic_DNA"/>
</dbReference>
<feature type="transmembrane region" description="Helical" evidence="1">
    <location>
        <begin position="107"/>
        <end position="129"/>
    </location>
</feature>
<keyword evidence="1" id="KW-1133">Transmembrane helix</keyword>
<keyword evidence="1" id="KW-0472">Membrane</keyword>
<dbReference type="GO" id="GO:0005886">
    <property type="term" value="C:plasma membrane"/>
    <property type="evidence" value="ECO:0007669"/>
    <property type="project" value="TreeGrafter"/>
</dbReference>
<accession>A0A7W6GG13</accession>
<evidence type="ECO:0000313" key="3">
    <source>
        <dbReference type="EMBL" id="MBB3973532.1"/>
    </source>
</evidence>
<name>A0A7W6GG13_9HYPH</name>
<protein>
    <submittedName>
        <fullName evidence="3">Uncharacterized membrane protein YhaH (DUF805 family)</fullName>
    </submittedName>
</protein>
<dbReference type="InterPro" id="IPR008523">
    <property type="entry name" value="DUF805"/>
</dbReference>
<dbReference type="InterPro" id="IPR025640">
    <property type="entry name" value="GYF_2"/>
</dbReference>
<evidence type="ECO:0000259" key="2">
    <source>
        <dbReference type="Pfam" id="PF14237"/>
    </source>
</evidence>
<dbReference type="PANTHER" id="PTHR34980:SF2">
    <property type="entry name" value="INNER MEMBRANE PROTEIN YHAH-RELATED"/>
    <property type="match status" value="1"/>
</dbReference>
<dbReference type="Pfam" id="PF05656">
    <property type="entry name" value="DUF805"/>
    <property type="match status" value="1"/>
</dbReference>
<evidence type="ECO:0000256" key="1">
    <source>
        <dbReference type="SAM" id="Phobius"/>
    </source>
</evidence>